<dbReference type="EMBL" id="PHFL01000045">
    <property type="protein sequence ID" value="RFM24242.1"/>
    <property type="molecule type" value="Genomic_DNA"/>
</dbReference>
<comment type="caution">
    <text evidence="1">The sequence shown here is derived from an EMBL/GenBank/DDBJ whole genome shotgun (WGS) entry which is preliminary data.</text>
</comment>
<protein>
    <recommendedName>
        <fullName evidence="3">DUF885 family protein</fullName>
    </recommendedName>
</protein>
<gene>
    <name evidence="1" type="ORF">D0433_07185</name>
</gene>
<sequence length="395" mass="45545">MNELYSGIVEQYLQLALRFDKYQQGVVDAAYGKAAQLRKRIAQEPPFALEQLYEHAQAILSALEPISDSRAQYLYAQTLALQTMIEKKLGRMFSFREEAQLCLGIHHISWQDELELQQHIETLERLLEGSGTLSERFVRWRSRFELSAQAIERFISVALNEIKARAHQLFPLPENYVEVRLVQNKPWAGYHWYQGNFRSVYELNIDIPTTIWNALHTTIHEVFCGHHTEAIVKEAELVNQLGYDEFSISLLGTPASLLAEGLAEAAEYIMIGDTMHTVSWLNAHHDLHNSPLSERDAQILCTLNELGHRPLINAALLMHEQHASDEAVFAYLRRFLPSEDALLHRMVARLRDADYRTYMLTYPIGKLLVMRQLQAAHNPVEKFYEMLKAVNYSLN</sequence>
<evidence type="ECO:0008006" key="3">
    <source>
        <dbReference type="Google" id="ProtNLM"/>
    </source>
</evidence>
<proteinExistence type="predicted"/>
<accession>A0A395M0K3</accession>
<name>A0A395M0K3_9BACT</name>
<reference evidence="1 2" key="1">
    <citation type="journal article" date="2011" name="ISME J.">
        <title>Community ecology of hot spring cyanobacterial mats: predominant populations and their functional potential.</title>
        <authorList>
            <person name="Klatt C.G."/>
            <person name="Wood J.M."/>
            <person name="Rusch D.B."/>
            <person name="Bateson M.M."/>
            <person name="Hamamura N."/>
            <person name="Heidelberg J.F."/>
            <person name="Grossman A.R."/>
            <person name="Bhaya D."/>
            <person name="Cohan F.M."/>
            <person name="Kuhl M."/>
            <person name="Bryant D.A."/>
            <person name="Ward D.M."/>
        </authorList>
    </citation>
    <scope>NUCLEOTIDE SEQUENCE [LARGE SCALE GENOMIC DNA]</scope>
    <source>
        <strain evidence="1">OS</strain>
    </source>
</reference>
<organism evidence="1 2">
    <name type="scientific">Candidatus Thermochlorobacter aerophilus</name>
    <dbReference type="NCBI Taxonomy" id="1868324"/>
    <lineage>
        <taxon>Bacteria</taxon>
        <taxon>Pseudomonadati</taxon>
        <taxon>Chlorobiota</taxon>
        <taxon>Chlorobiia</taxon>
        <taxon>Chlorobiales</taxon>
        <taxon>Candidatus Thermochlorobacteriaceae</taxon>
        <taxon>Candidatus Thermochlorobacter</taxon>
    </lineage>
</organism>
<evidence type="ECO:0000313" key="2">
    <source>
        <dbReference type="Proteomes" id="UP000266389"/>
    </source>
</evidence>
<evidence type="ECO:0000313" key="1">
    <source>
        <dbReference type="EMBL" id="RFM24242.1"/>
    </source>
</evidence>
<dbReference type="Proteomes" id="UP000266389">
    <property type="component" value="Unassembled WGS sequence"/>
</dbReference>
<dbReference type="AlphaFoldDB" id="A0A395M0K3"/>